<dbReference type="EMBL" id="VCHE01000004">
    <property type="protein sequence ID" value="KAB2580128.1"/>
    <property type="molecule type" value="Genomic_DNA"/>
</dbReference>
<name>A0A5N5DQ91_9PEZI</name>
<dbReference type="Proteomes" id="UP000325902">
    <property type="component" value="Unassembled WGS sequence"/>
</dbReference>
<proteinExistence type="predicted"/>
<keyword evidence="3" id="KW-1185">Reference proteome</keyword>
<gene>
    <name evidence="2" type="ORF">DBV05_g1105</name>
</gene>
<dbReference type="PROSITE" id="PS50879">
    <property type="entry name" value="RNASE_H_1"/>
    <property type="match status" value="1"/>
</dbReference>
<dbReference type="AlphaFoldDB" id="A0A5N5DQ91"/>
<sequence>MDNDASIEFAQAAQPASVMTVYADGSYNEGKPGEARKLGWAAVWKDLVAPMPEHWAHDEGSVVVEGARSGRTHHSLIREAELRGLKTGLNNVLMWRPDAVDTVFVLTDSFAALTLVKSWVEGAAAGPDEPILVQMKYLAGRLHEQGVAVTLRWLKSRSRVDGHDVADVWARMASGAGPEMSHDYYARHYEVRLLVQQQANWEKKKNEALDGKFPANWIFLSFSQ</sequence>
<dbReference type="OrthoDB" id="3933462at2759"/>
<dbReference type="InterPro" id="IPR012337">
    <property type="entry name" value="RNaseH-like_sf"/>
</dbReference>
<protein>
    <recommendedName>
        <fullName evidence="1">RNase H type-1 domain-containing protein</fullName>
    </recommendedName>
</protein>
<dbReference type="InterPro" id="IPR002156">
    <property type="entry name" value="RNaseH_domain"/>
</dbReference>
<evidence type="ECO:0000259" key="1">
    <source>
        <dbReference type="PROSITE" id="PS50879"/>
    </source>
</evidence>
<comment type="caution">
    <text evidence="2">The sequence shown here is derived from an EMBL/GenBank/DDBJ whole genome shotgun (WGS) entry which is preliminary data.</text>
</comment>
<evidence type="ECO:0000313" key="3">
    <source>
        <dbReference type="Proteomes" id="UP000325902"/>
    </source>
</evidence>
<evidence type="ECO:0000313" key="2">
    <source>
        <dbReference type="EMBL" id="KAB2580128.1"/>
    </source>
</evidence>
<organism evidence="2 3">
    <name type="scientific">Lasiodiplodia theobromae</name>
    <dbReference type="NCBI Taxonomy" id="45133"/>
    <lineage>
        <taxon>Eukaryota</taxon>
        <taxon>Fungi</taxon>
        <taxon>Dikarya</taxon>
        <taxon>Ascomycota</taxon>
        <taxon>Pezizomycotina</taxon>
        <taxon>Dothideomycetes</taxon>
        <taxon>Dothideomycetes incertae sedis</taxon>
        <taxon>Botryosphaeriales</taxon>
        <taxon>Botryosphaeriaceae</taxon>
        <taxon>Lasiodiplodia</taxon>
    </lineage>
</organism>
<dbReference type="InterPro" id="IPR036397">
    <property type="entry name" value="RNaseH_sf"/>
</dbReference>
<dbReference type="GO" id="GO:0003676">
    <property type="term" value="F:nucleic acid binding"/>
    <property type="evidence" value="ECO:0007669"/>
    <property type="project" value="InterPro"/>
</dbReference>
<dbReference type="SUPFAM" id="SSF53098">
    <property type="entry name" value="Ribonuclease H-like"/>
    <property type="match status" value="1"/>
</dbReference>
<reference evidence="2 3" key="1">
    <citation type="journal article" date="2019" name="Sci. Rep.">
        <title>A multi-omics analysis of the grapevine pathogen Lasiodiplodia theobromae reveals that temperature affects the expression of virulence- and pathogenicity-related genes.</title>
        <authorList>
            <person name="Felix C."/>
            <person name="Meneses R."/>
            <person name="Goncalves M.F.M."/>
            <person name="Tilleman L."/>
            <person name="Duarte A.S."/>
            <person name="Jorrin-Novo J.V."/>
            <person name="Van de Peer Y."/>
            <person name="Deforce D."/>
            <person name="Van Nieuwerburgh F."/>
            <person name="Esteves A.C."/>
            <person name="Alves A."/>
        </authorList>
    </citation>
    <scope>NUCLEOTIDE SEQUENCE [LARGE SCALE GENOMIC DNA]</scope>
    <source>
        <strain evidence="2 3">LA-SOL3</strain>
    </source>
</reference>
<accession>A0A5N5DQ91</accession>
<dbReference type="Gene3D" id="3.30.420.10">
    <property type="entry name" value="Ribonuclease H-like superfamily/Ribonuclease H"/>
    <property type="match status" value="1"/>
</dbReference>
<feature type="domain" description="RNase H type-1" evidence="1">
    <location>
        <begin position="15"/>
        <end position="175"/>
    </location>
</feature>
<dbReference type="GO" id="GO:0004523">
    <property type="term" value="F:RNA-DNA hybrid ribonuclease activity"/>
    <property type="evidence" value="ECO:0007669"/>
    <property type="project" value="InterPro"/>
</dbReference>